<feature type="transmembrane region" description="Helical" evidence="6">
    <location>
        <begin position="17"/>
        <end position="33"/>
    </location>
</feature>
<gene>
    <name evidence="7" type="ORF">OB69_10135</name>
</gene>
<evidence type="ECO:0000256" key="4">
    <source>
        <dbReference type="ARBA" id="ARBA00022989"/>
    </source>
</evidence>
<reference evidence="8" key="1">
    <citation type="submission" date="2014-11" db="EMBL/GenBank/DDBJ databases">
        <title>Genome sequencing of Roseivirga sp. D-25.</title>
        <authorList>
            <person name="Selvaratnam C."/>
            <person name="Thevarajoo S."/>
            <person name="Goh K.M."/>
            <person name="Eee R."/>
            <person name="Chan K.-G."/>
            <person name="Chong C.S."/>
        </authorList>
    </citation>
    <scope>NUCLEOTIDE SEQUENCE [LARGE SCALE GENOMIC DNA]</scope>
    <source>
        <strain evidence="8">D-25</strain>
    </source>
</reference>
<keyword evidence="8" id="KW-1185">Reference proteome</keyword>
<dbReference type="Pfam" id="PF03706">
    <property type="entry name" value="LPG_synthase_TM"/>
    <property type="match status" value="1"/>
</dbReference>
<dbReference type="RefSeq" id="WP_053223609.1">
    <property type="nucleotide sequence ID" value="NZ_JSVA01000010.1"/>
</dbReference>
<evidence type="ECO:0000256" key="2">
    <source>
        <dbReference type="ARBA" id="ARBA00022475"/>
    </source>
</evidence>
<keyword evidence="2" id="KW-1003">Cell membrane</keyword>
<dbReference type="Proteomes" id="UP000036908">
    <property type="component" value="Unassembled WGS sequence"/>
</dbReference>
<keyword evidence="3 6" id="KW-0812">Transmembrane</keyword>
<dbReference type="PATRIC" id="fig|1566026.4.peg.311"/>
<evidence type="ECO:0000256" key="3">
    <source>
        <dbReference type="ARBA" id="ARBA00022692"/>
    </source>
</evidence>
<keyword evidence="4 6" id="KW-1133">Transmembrane helix</keyword>
<dbReference type="PANTHER" id="PTHR37693:SF1">
    <property type="entry name" value="INTEGRAL MEMBRANE PROTEIN"/>
    <property type="match status" value="1"/>
</dbReference>
<feature type="transmembrane region" description="Helical" evidence="6">
    <location>
        <begin position="89"/>
        <end position="113"/>
    </location>
</feature>
<feature type="transmembrane region" description="Helical" evidence="6">
    <location>
        <begin position="238"/>
        <end position="269"/>
    </location>
</feature>
<sequence length="349" mass="39146">MEVDSKKALRTLNPKNVWLPVIIGLAIVVFIALRDDKLNDESLQSMLRISVLAIVLAFLFLISKDLLNTARVKLVGGESFTAKDALRIVFLWEFAVAVVPPLIGPIAVVVYIIHKHGVDVGRALAFALLLAMMDNVFFLTASPIALLLTNGAALPQSELIQNELGGSLSYFFYLSYGLIAFYISFKISALLLFPSVVKNLLQRISRWSFLKKWGERLSNRADELYEVSKELRGKSVAFWLKLIGLTYAIWIVKFGVLNMLVVGFVPISIDEHLMLLSRHLIMWLVMLVSPTPGSAGTAEYIFPAFFEDFLGEYTFVASLIWRLISFYPYLIIGALILPGWIKKLVVKTK</sequence>
<evidence type="ECO:0000256" key="1">
    <source>
        <dbReference type="ARBA" id="ARBA00004651"/>
    </source>
</evidence>
<evidence type="ECO:0000256" key="6">
    <source>
        <dbReference type="SAM" id="Phobius"/>
    </source>
</evidence>
<evidence type="ECO:0000313" key="8">
    <source>
        <dbReference type="Proteomes" id="UP000036908"/>
    </source>
</evidence>
<evidence type="ECO:0000256" key="5">
    <source>
        <dbReference type="ARBA" id="ARBA00023136"/>
    </source>
</evidence>
<dbReference type="InterPro" id="IPR022791">
    <property type="entry name" value="L-PG_synthase/AglD"/>
</dbReference>
<accession>A0A0L8AJX3</accession>
<proteinExistence type="predicted"/>
<feature type="transmembrane region" description="Helical" evidence="6">
    <location>
        <begin position="319"/>
        <end position="341"/>
    </location>
</feature>
<protein>
    <recommendedName>
        <fullName evidence="9">TIGR00374 family protein</fullName>
    </recommendedName>
</protein>
<keyword evidence="5 6" id="KW-0472">Membrane</keyword>
<organism evidence="7 8">
    <name type="scientific">Roseivirga seohaensis subsp. aquiponti</name>
    <dbReference type="NCBI Taxonomy" id="1566026"/>
    <lineage>
        <taxon>Bacteria</taxon>
        <taxon>Pseudomonadati</taxon>
        <taxon>Bacteroidota</taxon>
        <taxon>Cytophagia</taxon>
        <taxon>Cytophagales</taxon>
        <taxon>Roseivirgaceae</taxon>
        <taxon>Roseivirga</taxon>
    </lineage>
</organism>
<feature type="transmembrane region" description="Helical" evidence="6">
    <location>
        <begin position="125"/>
        <end position="148"/>
    </location>
</feature>
<feature type="transmembrane region" description="Helical" evidence="6">
    <location>
        <begin position="168"/>
        <end position="193"/>
    </location>
</feature>
<comment type="caution">
    <text evidence="7">The sequence shown here is derived from an EMBL/GenBank/DDBJ whole genome shotgun (WGS) entry which is preliminary data.</text>
</comment>
<evidence type="ECO:0008006" key="9">
    <source>
        <dbReference type="Google" id="ProtNLM"/>
    </source>
</evidence>
<feature type="transmembrane region" description="Helical" evidence="6">
    <location>
        <begin position="45"/>
        <end position="63"/>
    </location>
</feature>
<evidence type="ECO:0000313" key="7">
    <source>
        <dbReference type="EMBL" id="KOF02669.1"/>
    </source>
</evidence>
<comment type="subcellular location">
    <subcellularLocation>
        <location evidence="1">Cell membrane</location>
        <topology evidence="1">Multi-pass membrane protein</topology>
    </subcellularLocation>
</comment>
<dbReference type="GO" id="GO:0005886">
    <property type="term" value="C:plasma membrane"/>
    <property type="evidence" value="ECO:0007669"/>
    <property type="project" value="UniProtKB-SubCell"/>
</dbReference>
<dbReference type="PANTHER" id="PTHR37693">
    <property type="entry name" value="PHOSPHATIDYLGLYCEROL LYSYLTRANSFERASE"/>
    <property type="match status" value="1"/>
</dbReference>
<dbReference type="OrthoDB" id="1493331at2"/>
<dbReference type="AlphaFoldDB" id="A0A0L8AJX3"/>
<dbReference type="EMBL" id="JSVA01000010">
    <property type="protein sequence ID" value="KOF02669.1"/>
    <property type="molecule type" value="Genomic_DNA"/>
</dbReference>
<name>A0A0L8AJX3_9BACT</name>
<dbReference type="NCBIfam" id="TIGR00374">
    <property type="entry name" value="flippase-like domain"/>
    <property type="match status" value="1"/>
</dbReference>